<comment type="catalytic activity">
    <reaction evidence="5">
        <text>N(tele)-phospho-L-histidyl/O-phospho-L-threonyl-[pyruvate, phosphate dikinase] + phosphate + H(+) = N(tele)-phospho-L-histidyl/L-threonyl-[pyruvate, phosphate dikinase] + diphosphate</text>
        <dbReference type="Rhea" id="RHEA:43696"/>
        <dbReference type="Rhea" id="RHEA-COMP:10650"/>
        <dbReference type="Rhea" id="RHEA-COMP:10651"/>
        <dbReference type="ChEBI" id="CHEBI:15378"/>
        <dbReference type="ChEBI" id="CHEBI:30013"/>
        <dbReference type="ChEBI" id="CHEBI:33019"/>
        <dbReference type="ChEBI" id="CHEBI:43474"/>
        <dbReference type="ChEBI" id="CHEBI:61977"/>
        <dbReference type="ChEBI" id="CHEBI:83586"/>
        <dbReference type="EC" id="2.7.4.27"/>
    </reaction>
</comment>
<keyword evidence="7" id="KW-1185">Reference proteome</keyword>
<evidence type="ECO:0000256" key="4">
    <source>
        <dbReference type="ARBA" id="ARBA00022777"/>
    </source>
</evidence>
<evidence type="ECO:0000313" key="6">
    <source>
        <dbReference type="EMBL" id="MBU9722489.1"/>
    </source>
</evidence>
<dbReference type="EC" id="2.7.4.27" evidence="5"/>
<dbReference type="EMBL" id="JAHQCR010000053">
    <property type="protein sequence ID" value="MBU9722489.1"/>
    <property type="molecule type" value="Genomic_DNA"/>
</dbReference>
<dbReference type="EC" id="2.7.11.32" evidence="5"/>
<dbReference type="HAMAP" id="MF_00921">
    <property type="entry name" value="PDRP"/>
    <property type="match status" value="1"/>
</dbReference>
<keyword evidence="1 5" id="KW-0723">Serine/threonine-protein kinase</keyword>
<accession>A0ABS6JXW6</accession>
<dbReference type="RefSeq" id="WP_088077775.1">
    <property type="nucleotide sequence ID" value="NZ_JAHQCR010000053.1"/>
</dbReference>
<keyword evidence="4 5" id="KW-0418">Kinase</keyword>
<dbReference type="InterPro" id="IPR026565">
    <property type="entry name" value="PPDK_reg"/>
</dbReference>
<dbReference type="GO" id="GO:0016301">
    <property type="term" value="F:kinase activity"/>
    <property type="evidence" value="ECO:0007669"/>
    <property type="project" value="UniProtKB-KW"/>
</dbReference>
<dbReference type="Proteomes" id="UP000790580">
    <property type="component" value="Unassembled WGS sequence"/>
</dbReference>
<dbReference type="Pfam" id="PF03618">
    <property type="entry name" value="Kinase-PPPase"/>
    <property type="match status" value="1"/>
</dbReference>
<keyword evidence="3 5" id="KW-0547">Nucleotide-binding</keyword>
<evidence type="ECO:0000256" key="3">
    <source>
        <dbReference type="ARBA" id="ARBA00022741"/>
    </source>
</evidence>
<name>A0ABS6JXW6_9BACI</name>
<feature type="binding site" evidence="5">
    <location>
        <begin position="150"/>
        <end position="157"/>
    </location>
    <ligand>
        <name>ADP</name>
        <dbReference type="ChEBI" id="CHEBI:456216"/>
    </ligand>
</feature>
<dbReference type="PANTHER" id="PTHR31756">
    <property type="entry name" value="PYRUVATE, PHOSPHATE DIKINASE REGULATORY PROTEIN 1, CHLOROPLASTIC"/>
    <property type="match status" value="1"/>
</dbReference>
<keyword evidence="2 5" id="KW-0808">Transferase</keyword>
<protein>
    <recommendedName>
        <fullName evidence="5">Putative pyruvate, phosphate dikinase regulatory protein</fullName>
        <shortName evidence="5">PPDK regulatory protein</shortName>
        <ecNumber evidence="5">2.7.11.32</ecNumber>
        <ecNumber evidence="5">2.7.4.27</ecNumber>
    </recommendedName>
</protein>
<gene>
    <name evidence="6" type="ORF">KS407_13725</name>
</gene>
<dbReference type="NCBIfam" id="NF003742">
    <property type="entry name" value="PRK05339.1"/>
    <property type="match status" value="1"/>
</dbReference>
<organism evidence="6 7">
    <name type="scientific">Evansella alkalicola</name>
    <dbReference type="NCBI Taxonomy" id="745819"/>
    <lineage>
        <taxon>Bacteria</taxon>
        <taxon>Bacillati</taxon>
        <taxon>Bacillota</taxon>
        <taxon>Bacilli</taxon>
        <taxon>Bacillales</taxon>
        <taxon>Bacillaceae</taxon>
        <taxon>Evansella</taxon>
    </lineage>
</organism>
<evidence type="ECO:0000256" key="5">
    <source>
        <dbReference type="HAMAP-Rule" id="MF_00921"/>
    </source>
</evidence>
<dbReference type="PANTHER" id="PTHR31756:SF3">
    <property type="entry name" value="PYRUVATE, PHOSPHATE DIKINASE REGULATORY PROTEIN 1, CHLOROPLASTIC"/>
    <property type="match status" value="1"/>
</dbReference>
<comment type="function">
    <text evidence="5">Bifunctional serine/threonine kinase and phosphorylase involved in the regulation of the pyruvate, phosphate dikinase (PPDK) by catalyzing its phosphorylation/dephosphorylation.</text>
</comment>
<evidence type="ECO:0000313" key="7">
    <source>
        <dbReference type="Proteomes" id="UP000790580"/>
    </source>
</evidence>
<comment type="caution">
    <text evidence="6">The sequence shown here is derived from an EMBL/GenBank/DDBJ whole genome shotgun (WGS) entry which is preliminary data.</text>
</comment>
<proteinExistence type="inferred from homology"/>
<comment type="similarity">
    <text evidence="5">Belongs to the pyruvate, phosphate/water dikinase regulatory protein family. PDRP subfamily.</text>
</comment>
<evidence type="ECO:0000256" key="1">
    <source>
        <dbReference type="ARBA" id="ARBA00022527"/>
    </source>
</evidence>
<sequence length="273" mass="30649">MDTEQIVYVVSDSVGETAEMVVKAAASQYLDTNLKIRRIPYVEDTGTVDEVVAQAKEVGGIIAFTLVVPEVREHLLGQAKKEDIPICDILSPMMDLLESSFEGKPRNEPGLMHTLDEDYFRKVEAIEFAVKYDDGRDPRGVLRADVVLIGVSRTSKTPLSQYLAHKRLKVANIPLVPEVDPPEELFKIPKEKVIGLKISPDKLNSIRAERLRSLGLKEEASYANFDRITEELEYANKIMDRIGCNVIDVSNKAVEETANIINHMVRKNKEKSK</sequence>
<evidence type="ECO:0000256" key="2">
    <source>
        <dbReference type="ARBA" id="ARBA00022679"/>
    </source>
</evidence>
<dbReference type="InterPro" id="IPR005177">
    <property type="entry name" value="Kinase-pyrophosphorylase"/>
</dbReference>
<reference evidence="6 7" key="1">
    <citation type="submission" date="2021-06" db="EMBL/GenBank/DDBJ databases">
        <title>Bacillus sp. RD4P76, an endophyte from a halophyte.</title>
        <authorList>
            <person name="Sun J.-Q."/>
        </authorList>
    </citation>
    <scope>NUCLEOTIDE SEQUENCE [LARGE SCALE GENOMIC DNA]</scope>
    <source>
        <strain evidence="6 7">JCM 17098</strain>
    </source>
</reference>
<comment type="catalytic activity">
    <reaction evidence="5">
        <text>N(tele)-phospho-L-histidyl/L-threonyl-[pyruvate, phosphate dikinase] + ADP = N(tele)-phospho-L-histidyl/O-phospho-L-threonyl-[pyruvate, phosphate dikinase] + AMP + H(+)</text>
        <dbReference type="Rhea" id="RHEA:43692"/>
        <dbReference type="Rhea" id="RHEA-COMP:10650"/>
        <dbReference type="Rhea" id="RHEA-COMP:10651"/>
        <dbReference type="ChEBI" id="CHEBI:15378"/>
        <dbReference type="ChEBI" id="CHEBI:30013"/>
        <dbReference type="ChEBI" id="CHEBI:61977"/>
        <dbReference type="ChEBI" id="CHEBI:83586"/>
        <dbReference type="ChEBI" id="CHEBI:456215"/>
        <dbReference type="ChEBI" id="CHEBI:456216"/>
        <dbReference type="EC" id="2.7.11.32"/>
    </reaction>
</comment>